<dbReference type="PANTHER" id="PTHR43245">
    <property type="entry name" value="BIFUNCTIONAL POLYMYXIN RESISTANCE PROTEIN ARNA"/>
    <property type="match status" value="1"/>
</dbReference>
<dbReference type="AlphaFoldDB" id="A0A849SH34"/>
<dbReference type="SUPFAM" id="SSF51735">
    <property type="entry name" value="NAD(P)-binding Rossmann-fold domains"/>
    <property type="match status" value="1"/>
</dbReference>
<dbReference type="Gene3D" id="3.40.50.720">
    <property type="entry name" value="NAD(P)-binding Rossmann-like Domain"/>
    <property type="match status" value="1"/>
</dbReference>
<dbReference type="InterPro" id="IPR050177">
    <property type="entry name" value="Lipid_A_modif_metabolic_enz"/>
</dbReference>
<feature type="domain" description="NAD-dependent epimerase/dehydratase" evidence="1">
    <location>
        <begin position="7"/>
        <end position="231"/>
    </location>
</feature>
<protein>
    <submittedName>
        <fullName evidence="2">NAD-dependent epimerase/dehydratase family protein</fullName>
    </submittedName>
</protein>
<dbReference type="PANTHER" id="PTHR43245:SF13">
    <property type="entry name" value="UDP-D-APIOSE_UDP-D-XYLOSE SYNTHASE 2"/>
    <property type="match status" value="1"/>
</dbReference>
<proteinExistence type="predicted"/>
<accession>A0A849SH34</accession>
<dbReference type="Pfam" id="PF01370">
    <property type="entry name" value="Epimerase"/>
    <property type="match status" value="1"/>
</dbReference>
<evidence type="ECO:0000313" key="3">
    <source>
        <dbReference type="Proteomes" id="UP000580839"/>
    </source>
</evidence>
<evidence type="ECO:0000313" key="2">
    <source>
        <dbReference type="EMBL" id="NOT35058.1"/>
    </source>
</evidence>
<reference evidence="2 3" key="1">
    <citation type="submission" date="2020-04" db="EMBL/GenBank/DDBJ databases">
        <title>Metagenomic profiling of ammonia- and methane-oxidizing microorganisms in a Dutch drinking water treatment plant.</title>
        <authorList>
            <person name="Poghosyan L."/>
            <person name="Leucker S."/>
        </authorList>
    </citation>
    <scope>NUCLEOTIDE SEQUENCE [LARGE SCALE GENOMIC DNA]</scope>
    <source>
        <strain evidence="2">S-RSF-IL-03</strain>
    </source>
</reference>
<dbReference type="Proteomes" id="UP000580839">
    <property type="component" value="Unassembled WGS sequence"/>
</dbReference>
<dbReference type="EMBL" id="JABFRW010000169">
    <property type="protein sequence ID" value="NOT35058.1"/>
    <property type="molecule type" value="Genomic_DNA"/>
</dbReference>
<evidence type="ECO:0000259" key="1">
    <source>
        <dbReference type="Pfam" id="PF01370"/>
    </source>
</evidence>
<sequence length="337" mass="37035">MADSLAVLVMGGGGFMGARTARALGAAGHRVSVLTRGLQPLPDGVAPLVADRLDAESLARALDGRRFDLTVDFLAFDRDDIERLLLLPHAALGRYVMISSGQVYLVAEGSRAPHVEAMADAKLTPEPARDSPDHAEWSYGVGKRRAELAVFALRATHGLRGLVLRIPIVQGTGDPSLRLWAWIERVLDGGPLLLPDGGTRLVRHVLADDVARAAVWLADHAPPERAVYNLAQPEMLTLREWLENLMRMIGSVRPIVPMDWDALLASGLESNFAPYAGRWASVPDPTRLQQEWGFEPTPMNVYLPEVVRQHLEHRPTASHRGYAQRALELELAGRFMK</sequence>
<dbReference type="InterPro" id="IPR001509">
    <property type="entry name" value="Epimerase_deHydtase"/>
</dbReference>
<dbReference type="InterPro" id="IPR036291">
    <property type="entry name" value="NAD(P)-bd_dom_sf"/>
</dbReference>
<gene>
    <name evidence="2" type="ORF">HOP12_12980</name>
</gene>
<name>A0A849SH34_UNCEI</name>
<comment type="caution">
    <text evidence="2">The sequence shown here is derived from an EMBL/GenBank/DDBJ whole genome shotgun (WGS) entry which is preliminary data.</text>
</comment>
<organism evidence="2 3">
    <name type="scientific">Eiseniibacteriota bacterium</name>
    <dbReference type="NCBI Taxonomy" id="2212470"/>
    <lineage>
        <taxon>Bacteria</taxon>
        <taxon>Candidatus Eiseniibacteriota</taxon>
    </lineage>
</organism>